<sequence>MKALLFTCMLVPWLVAASARRFDQDSQLIPGSLPGTELDGYFSDNLKSRRARYPSSSVPGRDPGISCESWSNLLAEAATSHGTSIQVNKRAFMLSKAV</sequence>
<evidence type="ECO:0000313" key="2">
    <source>
        <dbReference type="EMBL" id="GLD73373.1"/>
    </source>
</evidence>
<dbReference type="Proteomes" id="UP001279410">
    <property type="component" value="Unassembled WGS sequence"/>
</dbReference>
<comment type="caution">
    <text evidence="2">The sequence shown here is derived from an EMBL/GenBank/DDBJ whole genome shotgun (WGS) entry which is preliminary data.</text>
</comment>
<accession>A0AAD3NIW9</accession>
<gene>
    <name evidence="2" type="ORF">AKAME5_002469800</name>
</gene>
<keyword evidence="1" id="KW-0732">Signal</keyword>
<evidence type="ECO:0000313" key="3">
    <source>
        <dbReference type="Proteomes" id="UP001279410"/>
    </source>
</evidence>
<keyword evidence="3" id="KW-1185">Reference proteome</keyword>
<feature type="signal peptide" evidence="1">
    <location>
        <begin position="1"/>
        <end position="19"/>
    </location>
</feature>
<dbReference type="AlphaFoldDB" id="A0AAD3NIW9"/>
<evidence type="ECO:0000256" key="1">
    <source>
        <dbReference type="SAM" id="SignalP"/>
    </source>
</evidence>
<organism evidence="2 3">
    <name type="scientific">Lates japonicus</name>
    <name type="common">Japanese lates</name>
    <dbReference type="NCBI Taxonomy" id="270547"/>
    <lineage>
        <taxon>Eukaryota</taxon>
        <taxon>Metazoa</taxon>
        <taxon>Chordata</taxon>
        <taxon>Craniata</taxon>
        <taxon>Vertebrata</taxon>
        <taxon>Euteleostomi</taxon>
        <taxon>Actinopterygii</taxon>
        <taxon>Neopterygii</taxon>
        <taxon>Teleostei</taxon>
        <taxon>Neoteleostei</taxon>
        <taxon>Acanthomorphata</taxon>
        <taxon>Carangaria</taxon>
        <taxon>Carangaria incertae sedis</taxon>
        <taxon>Centropomidae</taxon>
        <taxon>Lates</taxon>
    </lineage>
</organism>
<dbReference type="EMBL" id="BRZM01001540">
    <property type="protein sequence ID" value="GLD73373.1"/>
    <property type="molecule type" value="Genomic_DNA"/>
</dbReference>
<feature type="chain" id="PRO_5042285962" evidence="1">
    <location>
        <begin position="20"/>
        <end position="98"/>
    </location>
</feature>
<protein>
    <submittedName>
        <fullName evidence="2">Mimecan</fullName>
    </submittedName>
</protein>
<name>A0AAD3NIW9_LATJO</name>
<reference evidence="2" key="1">
    <citation type="submission" date="2022-08" db="EMBL/GenBank/DDBJ databases">
        <title>Genome sequencing of akame (Lates japonicus).</title>
        <authorList>
            <person name="Hashiguchi Y."/>
            <person name="Takahashi H."/>
        </authorList>
    </citation>
    <scope>NUCLEOTIDE SEQUENCE</scope>
    <source>
        <strain evidence="2">Kochi</strain>
    </source>
</reference>
<proteinExistence type="predicted"/>